<dbReference type="GO" id="GO:0005829">
    <property type="term" value="C:cytosol"/>
    <property type="evidence" value="ECO:0007669"/>
    <property type="project" value="TreeGrafter"/>
</dbReference>
<keyword evidence="5" id="KW-1185">Reference proteome</keyword>
<dbReference type="GO" id="GO:0003955">
    <property type="term" value="F:NAD(P)H dehydrogenase (quinone) activity"/>
    <property type="evidence" value="ECO:0007669"/>
    <property type="project" value="TreeGrafter"/>
</dbReference>
<proteinExistence type="inferred from homology"/>
<gene>
    <name evidence="4" type="ORF">KEG57_36560</name>
</gene>
<comment type="caution">
    <text evidence="4">The sequence shown here is derived from an EMBL/GenBank/DDBJ whole genome shotgun (WGS) entry which is preliminary data.</text>
</comment>
<sequence>MSKTVLIVVAHPDPASLNGALKEIAISELRELGHRVLLSDLYGMGWKAPFDGGDFLDRRDPTRLSLVTESGHAYASGTQTPDVMAEQEKLAAADAVIFQFPLWWFSMPAILKGWVDRVFAYGLAYGYKNAGNQYRYGDGGFAGKRALLSTTVGGPAIDYSPRGINGPLEDLLFHITHGTLFFAGMTVLPTHAIYAVDRLEREAADDAFMRWRGRLRGLFTDAPIPFRHQNAGDYPDRHVLDESVAPGVRGFAAHVDTRVHTEGQPRGSET</sequence>
<dbReference type="SUPFAM" id="SSF52218">
    <property type="entry name" value="Flavoproteins"/>
    <property type="match status" value="1"/>
</dbReference>
<dbReference type="InterPro" id="IPR003680">
    <property type="entry name" value="Flavodoxin_fold"/>
</dbReference>
<evidence type="ECO:0000259" key="3">
    <source>
        <dbReference type="Pfam" id="PF02525"/>
    </source>
</evidence>
<dbReference type="AlphaFoldDB" id="A0A9X4AV97"/>
<dbReference type="PANTHER" id="PTHR10204:SF34">
    <property type="entry name" value="NAD(P)H DEHYDROGENASE [QUINONE] 1 ISOFORM 1"/>
    <property type="match status" value="1"/>
</dbReference>
<evidence type="ECO:0000256" key="2">
    <source>
        <dbReference type="ARBA" id="ARBA00023002"/>
    </source>
</evidence>
<protein>
    <submittedName>
        <fullName evidence="4">NAD(P)H-dependent oxidoreductase</fullName>
    </submittedName>
</protein>
<evidence type="ECO:0000256" key="1">
    <source>
        <dbReference type="ARBA" id="ARBA00006252"/>
    </source>
</evidence>
<evidence type="ECO:0000313" key="5">
    <source>
        <dbReference type="Proteomes" id="UP001151081"/>
    </source>
</evidence>
<feature type="domain" description="Flavodoxin-like fold" evidence="3">
    <location>
        <begin position="3"/>
        <end position="209"/>
    </location>
</feature>
<evidence type="ECO:0000313" key="4">
    <source>
        <dbReference type="EMBL" id="MDC3986048.1"/>
    </source>
</evidence>
<dbReference type="EMBL" id="JAGTJJ010000034">
    <property type="protein sequence ID" value="MDC3986048.1"/>
    <property type="molecule type" value="Genomic_DNA"/>
</dbReference>
<reference evidence="4 5" key="1">
    <citation type="submission" date="2021-04" db="EMBL/GenBank/DDBJ databases">
        <title>Genome analysis of Polyangium sp.</title>
        <authorList>
            <person name="Li Y."/>
            <person name="Wang J."/>
        </authorList>
    </citation>
    <scope>NUCLEOTIDE SEQUENCE [LARGE SCALE GENOMIC DNA]</scope>
    <source>
        <strain evidence="4 5">SDU14</strain>
    </source>
</reference>
<dbReference type="Proteomes" id="UP001151081">
    <property type="component" value="Unassembled WGS sequence"/>
</dbReference>
<dbReference type="InterPro" id="IPR051545">
    <property type="entry name" value="NAD(P)H_dehydrogenase_qn"/>
</dbReference>
<dbReference type="InterPro" id="IPR029039">
    <property type="entry name" value="Flavoprotein-like_sf"/>
</dbReference>
<keyword evidence="2" id="KW-0560">Oxidoreductase</keyword>
<comment type="similarity">
    <text evidence="1">Belongs to the NAD(P)H dehydrogenase (quinone) family.</text>
</comment>
<dbReference type="Gene3D" id="3.40.50.360">
    <property type="match status" value="1"/>
</dbReference>
<organism evidence="4 5">
    <name type="scientific">Polyangium jinanense</name>
    <dbReference type="NCBI Taxonomy" id="2829994"/>
    <lineage>
        <taxon>Bacteria</taxon>
        <taxon>Pseudomonadati</taxon>
        <taxon>Myxococcota</taxon>
        <taxon>Polyangia</taxon>
        <taxon>Polyangiales</taxon>
        <taxon>Polyangiaceae</taxon>
        <taxon>Polyangium</taxon>
    </lineage>
</organism>
<name>A0A9X4AV97_9BACT</name>
<dbReference type="RefSeq" id="WP_272424387.1">
    <property type="nucleotide sequence ID" value="NZ_JAGTJJ010000034.1"/>
</dbReference>
<dbReference type="Pfam" id="PF02525">
    <property type="entry name" value="Flavodoxin_2"/>
    <property type="match status" value="1"/>
</dbReference>
<dbReference type="PANTHER" id="PTHR10204">
    <property type="entry name" value="NAD P H OXIDOREDUCTASE-RELATED"/>
    <property type="match status" value="1"/>
</dbReference>
<accession>A0A9X4AV97</accession>